<gene>
    <name evidence="2" type="ORF">LY01_01425</name>
</gene>
<sequence length="274" mass="31998">MKLNLLTLSLCFLLLACNDNKHATTAQEIEPEPTQEFQNKGHELVYQMVQKVGDYQKLLDKKDVSYTLTYRTADGKLDVTNEKYIFDGELSYGYYHKHERTLPDLDGIIEQGFDGNDYWLKNNEEQIIEQKYLDKVKFNRPTNFYWFAMMPKLLDDNLVYEYVESKTINGKGYDVVKISFNLAEKKATDIYQVYINKETGLVDQFLFTVADYNVIETPALMQVEYENINGVLLPTTRKYKKSSWDAIVTDAPWVQVNWTDIKFNNGLTLSDFQL</sequence>
<evidence type="ECO:0000256" key="1">
    <source>
        <dbReference type="SAM" id="SignalP"/>
    </source>
</evidence>
<keyword evidence="3" id="KW-1185">Reference proteome</keyword>
<dbReference type="PROSITE" id="PS51257">
    <property type="entry name" value="PROKAR_LIPOPROTEIN"/>
    <property type="match status" value="1"/>
</dbReference>
<dbReference type="Proteomes" id="UP000239002">
    <property type="component" value="Unassembled WGS sequence"/>
</dbReference>
<protein>
    <recommendedName>
        <fullName evidence="4">Intein</fullName>
    </recommendedName>
</protein>
<comment type="caution">
    <text evidence="2">The sequence shown here is derived from an EMBL/GenBank/DDBJ whole genome shotgun (WGS) entry which is preliminary data.</text>
</comment>
<proteinExistence type="predicted"/>
<reference evidence="2 3" key="1">
    <citation type="submission" date="2018-02" db="EMBL/GenBank/DDBJ databases">
        <title>Genomic Encyclopedia of Archaeal and Bacterial Type Strains, Phase II (KMG-II): from individual species to whole genera.</title>
        <authorList>
            <person name="Goeker M."/>
        </authorList>
    </citation>
    <scope>NUCLEOTIDE SEQUENCE [LARGE SCALE GENOMIC DNA]</scope>
    <source>
        <strain evidence="2 3">DSM 16809</strain>
    </source>
</reference>
<name>A0A2S6INK0_9FLAO</name>
<evidence type="ECO:0000313" key="2">
    <source>
        <dbReference type="EMBL" id="PPK95832.1"/>
    </source>
</evidence>
<feature type="chain" id="PRO_5015683852" description="Intein" evidence="1">
    <location>
        <begin position="24"/>
        <end position="274"/>
    </location>
</feature>
<dbReference type="RefSeq" id="WP_104515117.1">
    <property type="nucleotide sequence ID" value="NZ_MQVW01000002.1"/>
</dbReference>
<organism evidence="2 3">
    <name type="scientific">Nonlabens xylanidelens</name>
    <dbReference type="NCBI Taxonomy" id="191564"/>
    <lineage>
        <taxon>Bacteria</taxon>
        <taxon>Pseudomonadati</taxon>
        <taxon>Bacteroidota</taxon>
        <taxon>Flavobacteriia</taxon>
        <taxon>Flavobacteriales</taxon>
        <taxon>Flavobacteriaceae</taxon>
        <taxon>Nonlabens</taxon>
    </lineage>
</organism>
<evidence type="ECO:0008006" key="4">
    <source>
        <dbReference type="Google" id="ProtNLM"/>
    </source>
</evidence>
<dbReference type="AlphaFoldDB" id="A0A2S6INK0"/>
<dbReference type="OrthoDB" id="1490620at2"/>
<accession>A0A2S6INK0</accession>
<keyword evidence="1" id="KW-0732">Signal</keyword>
<feature type="signal peptide" evidence="1">
    <location>
        <begin position="1"/>
        <end position="23"/>
    </location>
</feature>
<evidence type="ECO:0000313" key="3">
    <source>
        <dbReference type="Proteomes" id="UP000239002"/>
    </source>
</evidence>
<dbReference type="EMBL" id="PTJE01000002">
    <property type="protein sequence ID" value="PPK95832.1"/>
    <property type="molecule type" value="Genomic_DNA"/>
</dbReference>